<organism evidence="3 4">
    <name type="scientific">Gemmiger gallinarum</name>
    <dbReference type="NCBI Taxonomy" id="2779354"/>
    <lineage>
        <taxon>Bacteria</taxon>
        <taxon>Bacillati</taxon>
        <taxon>Bacillota</taxon>
        <taxon>Clostridia</taxon>
        <taxon>Eubacteriales</taxon>
        <taxon>Gemmiger</taxon>
    </lineage>
</organism>
<feature type="transmembrane region" description="Helical" evidence="2">
    <location>
        <begin position="96"/>
        <end position="125"/>
    </location>
</feature>
<evidence type="ECO:0000313" key="4">
    <source>
        <dbReference type="Proteomes" id="UP000768567"/>
    </source>
</evidence>
<feature type="region of interest" description="Disordered" evidence="1">
    <location>
        <begin position="33"/>
        <end position="87"/>
    </location>
</feature>
<comment type="caution">
    <text evidence="3">The sequence shown here is derived from an EMBL/GenBank/DDBJ whole genome shotgun (WGS) entry which is preliminary data.</text>
</comment>
<dbReference type="EMBL" id="JADCKC010000002">
    <property type="protein sequence ID" value="MBE5037342.1"/>
    <property type="molecule type" value="Genomic_DNA"/>
</dbReference>
<gene>
    <name evidence="3" type="ORF">INF35_06070</name>
</gene>
<feature type="compositionally biased region" description="Pro residues" evidence="1">
    <location>
        <begin position="57"/>
        <end position="73"/>
    </location>
</feature>
<evidence type="ECO:0000313" key="3">
    <source>
        <dbReference type="EMBL" id="MBE5037342.1"/>
    </source>
</evidence>
<reference evidence="3 4" key="1">
    <citation type="submission" date="2020-10" db="EMBL/GenBank/DDBJ databases">
        <title>ChiBAC.</title>
        <authorList>
            <person name="Zenner C."/>
            <person name="Hitch T.C.A."/>
            <person name="Clavel T."/>
        </authorList>
    </citation>
    <scope>NUCLEOTIDE SEQUENCE [LARGE SCALE GENOMIC DNA]</scope>
    <source>
        <strain evidence="3 4">DSM 109015</strain>
    </source>
</reference>
<keyword evidence="2" id="KW-0472">Membrane</keyword>
<protein>
    <submittedName>
        <fullName evidence="3">Zinc ribbon domain-containing protein</fullName>
    </submittedName>
</protein>
<keyword evidence="4" id="KW-1185">Reference proteome</keyword>
<feature type="transmembrane region" description="Helical" evidence="2">
    <location>
        <begin position="137"/>
        <end position="161"/>
    </location>
</feature>
<evidence type="ECO:0000256" key="2">
    <source>
        <dbReference type="SAM" id="Phobius"/>
    </source>
</evidence>
<evidence type="ECO:0000256" key="1">
    <source>
        <dbReference type="SAM" id="MobiDB-lite"/>
    </source>
</evidence>
<keyword evidence="2" id="KW-1133">Transmembrane helix</keyword>
<keyword evidence="2" id="KW-0812">Transmembrane</keyword>
<dbReference type="RefSeq" id="WP_193501801.1">
    <property type="nucleotide sequence ID" value="NZ_JADCKC010000002.1"/>
</dbReference>
<accession>A0ABR9R2H7</accession>
<dbReference type="Proteomes" id="UP000768567">
    <property type="component" value="Unassembled WGS sequence"/>
</dbReference>
<proteinExistence type="predicted"/>
<sequence>MEFCNNCGARLIPGADHCPACGASCVPPVPPVQQPEVTMPQAGPQPAGPVYAQAPQPARPTPQPPVQPAPPQPGAQAPQGPRYCAEPQESGEVPSVWWYFGMLLLFAVPVVGLVAMLCFSFLPGCTPRQRNLARASLLLALLLAAVIAIGIFLFTLLLGSIQQAMFYSYYGLY</sequence>
<name>A0ABR9R2H7_9FIRM</name>